<evidence type="ECO:0000313" key="2">
    <source>
        <dbReference type="Proteomes" id="UP000245626"/>
    </source>
</evidence>
<dbReference type="EMBL" id="KZ819828">
    <property type="protein sequence ID" value="PWN51638.1"/>
    <property type="molecule type" value="Genomic_DNA"/>
</dbReference>
<sequence>MSFPPPGATHREKRETRKQSEREGMTSLTTPTTAFIPQNVTDDVLNLVSRKRLDLRHRRQEGGPDGEIEREVLQDPPKEFDPHLANLFPPDQPLRHHHQRQQEQHHHHHSLPVSLLSDRLTFQPWSSTAIASSSTLLTVLQSWEGRDAILIRRTLRSLRQKKTRFQPPLFHFQQQLCHSTLLLIHSSLHFREPRSRWEVFLSPAGYMLTRSFSRSTRSTTLRRISSSCEALANLRSFCLLTRWVELTALGLYQSVHRIREEEEEEKEGGEGILARIEIETENELDETVTDPDVLNDGFTWLQPRSVVPLDYEPSTNEITGTPCVQDVQLADVGGGGGGGGSMLREEGGRSTSISKRLERWEDWLTKLNEGLSTVGEALEMAHFTSASLIWWYGLRKSSSSSPYASSPWASTLFRLIPRRRWRRRMEVYSLYFTLASVLATLLLVRVQNRRLRARSRSAHRLILQTSDSLGWRGSETGILSRLIPTSRVLSQSRLEQDPTTNLSEPEEKRDEEEDGRMRLQELKLLSYETSLKRSRRKEKYNRLLGLGMIMEGFNLFLEICSSSSSSTHPRRQTIQASTAILSSLSRLVGVWSF</sequence>
<organism evidence="1 2">
    <name type="scientific">Violaceomyces palustris</name>
    <dbReference type="NCBI Taxonomy" id="1673888"/>
    <lineage>
        <taxon>Eukaryota</taxon>
        <taxon>Fungi</taxon>
        <taxon>Dikarya</taxon>
        <taxon>Basidiomycota</taxon>
        <taxon>Ustilaginomycotina</taxon>
        <taxon>Ustilaginomycetes</taxon>
        <taxon>Violaceomycetales</taxon>
        <taxon>Violaceomycetaceae</taxon>
        <taxon>Violaceomyces</taxon>
    </lineage>
</organism>
<reference evidence="1 2" key="1">
    <citation type="journal article" date="2018" name="Mol. Biol. Evol.">
        <title>Broad Genomic Sampling Reveals a Smut Pathogenic Ancestry of the Fungal Clade Ustilaginomycotina.</title>
        <authorList>
            <person name="Kijpornyongpan T."/>
            <person name="Mondo S.J."/>
            <person name="Barry K."/>
            <person name="Sandor L."/>
            <person name="Lee J."/>
            <person name="Lipzen A."/>
            <person name="Pangilinan J."/>
            <person name="LaButti K."/>
            <person name="Hainaut M."/>
            <person name="Henrissat B."/>
            <person name="Grigoriev I.V."/>
            <person name="Spatafora J.W."/>
            <person name="Aime M.C."/>
        </authorList>
    </citation>
    <scope>NUCLEOTIDE SEQUENCE [LARGE SCALE GENOMIC DNA]</scope>
    <source>
        <strain evidence="1 2">SA 807</strain>
    </source>
</reference>
<keyword evidence="2" id="KW-1185">Reference proteome</keyword>
<proteinExistence type="predicted"/>
<name>A0ACD0P0H2_9BASI</name>
<protein>
    <submittedName>
        <fullName evidence="1">Uncharacterized protein</fullName>
    </submittedName>
</protein>
<gene>
    <name evidence="1" type="ORF">IE53DRAFT_42799</name>
</gene>
<accession>A0ACD0P0H2</accession>
<dbReference type="Proteomes" id="UP000245626">
    <property type="component" value="Unassembled WGS sequence"/>
</dbReference>
<evidence type="ECO:0000313" key="1">
    <source>
        <dbReference type="EMBL" id="PWN51638.1"/>
    </source>
</evidence>